<comment type="similarity">
    <text evidence="3">Belongs to the methyl-accepting chemotaxis (MCP) protein family.</text>
</comment>
<dbReference type="InterPro" id="IPR004090">
    <property type="entry name" value="Chemotax_Me-accpt_rcpt"/>
</dbReference>
<dbReference type="Gene3D" id="3.30.450.20">
    <property type="entry name" value="PAS domain"/>
    <property type="match status" value="2"/>
</dbReference>
<dbReference type="SMART" id="SM00283">
    <property type="entry name" value="MA"/>
    <property type="match status" value="1"/>
</dbReference>
<feature type="domain" description="PAS" evidence="8">
    <location>
        <begin position="145"/>
        <end position="187"/>
    </location>
</feature>
<dbReference type="Pfam" id="PF18947">
    <property type="entry name" value="HAMP_2"/>
    <property type="match status" value="1"/>
</dbReference>
<dbReference type="InterPro" id="IPR003660">
    <property type="entry name" value="HAMP_dom"/>
</dbReference>
<evidence type="ECO:0000256" key="3">
    <source>
        <dbReference type="ARBA" id="ARBA00029447"/>
    </source>
</evidence>
<dbReference type="FunFam" id="3.30.450.20:FF:000075">
    <property type="entry name" value="Methyl-accepting chemotaxis protein"/>
    <property type="match status" value="1"/>
</dbReference>
<evidence type="ECO:0000259" key="7">
    <source>
        <dbReference type="PROSITE" id="PS50111"/>
    </source>
</evidence>
<dbReference type="InterPro" id="IPR004089">
    <property type="entry name" value="MCPsignal_dom"/>
</dbReference>
<keyword evidence="2" id="KW-0145">Chemotaxis</keyword>
<protein>
    <submittedName>
        <fullName evidence="10">Chemotaxis protein</fullName>
    </submittedName>
</protein>
<keyword evidence="5" id="KW-0175">Coiled coil</keyword>
<feature type="compositionally biased region" description="Polar residues" evidence="6">
    <location>
        <begin position="407"/>
        <end position="423"/>
    </location>
</feature>
<evidence type="ECO:0000256" key="1">
    <source>
        <dbReference type="ARBA" id="ARBA00004370"/>
    </source>
</evidence>
<dbReference type="GO" id="GO:0004888">
    <property type="term" value="F:transmembrane signaling receptor activity"/>
    <property type="evidence" value="ECO:0007669"/>
    <property type="project" value="InterPro"/>
</dbReference>
<organism evidence="10 11">
    <name type="scientific">Janthinobacterium lividum</name>
    <dbReference type="NCBI Taxonomy" id="29581"/>
    <lineage>
        <taxon>Bacteria</taxon>
        <taxon>Pseudomonadati</taxon>
        <taxon>Pseudomonadota</taxon>
        <taxon>Betaproteobacteria</taxon>
        <taxon>Burkholderiales</taxon>
        <taxon>Oxalobacteraceae</taxon>
        <taxon>Janthinobacterium</taxon>
    </lineage>
</organism>
<comment type="caution">
    <text evidence="10">The sequence shown here is derived from an EMBL/GenBank/DDBJ whole genome shotgun (WGS) entry which is preliminary data.</text>
</comment>
<dbReference type="InterPro" id="IPR000014">
    <property type="entry name" value="PAS"/>
</dbReference>
<name>A0A1E8PLA2_9BURK</name>
<dbReference type="PROSITE" id="PS50112">
    <property type="entry name" value="PAS"/>
    <property type="match status" value="1"/>
</dbReference>
<dbReference type="FunFam" id="1.10.287.950:FF:000001">
    <property type="entry name" value="Methyl-accepting chemotaxis sensory transducer"/>
    <property type="match status" value="1"/>
</dbReference>
<dbReference type="GO" id="GO:0005886">
    <property type="term" value="C:plasma membrane"/>
    <property type="evidence" value="ECO:0007669"/>
    <property type="project" value="TreeGrafter"/>
</dbReference>
<evidence type="ECO:0000313" key="10">
    <source>
        <dbReference type="EMBL" id="OFJ47036.1"/>
    </source>
</evidence>
<evidence type="ECO:0000259" key="8">
    <source>
        <dbReference type="PROSITE" id="PS50112"/>
    </source>
</evidence>
<dbReference type="EMBL" id="MAQB02000009">
    <property type="protein sequence ID" value="OFJ47036.1"/>
    <property type="molecule type" value="Genomic_DNA"/>
</dbReference>
<dbReference type="Proteomes" id="UP000092634">
    <property type="component" value="Unassembled WGS sequence"/>
</dbReference>
<evidence type="ECO:0000256" key="4">
    <source>
        <dbReference type="PROSITE-ProRule" id="PRU00284"/>
    </source>
</evidence>
<keyword evidence="4" id="KW-0807">Transducer</keyword>
<evidence type="ECO:0000256" key="2">
    <source>
        <dbReference type="ARBA" id="ARBA00022500"/>
    </source>
</evidence>
<accession>A0A1E8PLA2</accession>
<feature type="domain" description="Methyl-accepting transducer" evidence="7">
    <location>
        <begin position="364"/>
        <end position="579"/>
    </location>
</feature>
<dbReference type="GO" id="GO:0007165">
    <property type="term" value="P:signal transduction"/>
    <property type="evidence" value="ECO:0007669"/>
    <property type="project" value="UniProtKB-KW"/>
</dbReference>
<dbReference type="PROSITE" id="PS50885">
    <property type="entry name" value="HAMP"/>
    <property type="match status" value="1"/>
</dbReference>
<feature type="region of interest" description="Disordered" evidence="6">
    <location>
        <begin position="379"/>
        <end position="429"/>
    </location>
</feature>
<proteinExistence type="inferred from homology"/>
<comment type="subcellular location">
    <subcellularLocation>
        <location evidence="1">Membrane</location>
    </subcellularLocation>
</comment>
<dbReference type="PRINTS" id="PR00260">
    <property type="entry name" value="CHEMTRNSDUCR"/>
</dbReference>
<feature type="compositionally biased region" description="Low complexity" evidence="6">
    <location>
        <begin position="379"/>
        <end position="406"/>
    </location>
</feature>
<dbReference type="Pfam" id="PF00015">
    <property type="entry name" value="MCPsignal"/>
    <property type="match status" value="1"/>
</dbReference>
<dbReference type="InterPro" id="IPR051310">
    <property type="entry name" value="MCP_chemotaxis"/>
</dbReference>
<dbReference type="PROSITE" id="PS50111">
    <property type="entry name" value="CHEMOTAXIS_TRANSDUC_2"/>
    <property type="match status" value="1"/>
</dbReference>
<dbReference type="AlphaFoldDB" id="A0A1E8PLA2"/>
<evidence type="ECO:0000256" key="6">
    <source>
        <dbReference type="SAM" id="MobiDB-lite"/>
    </source>
</evidence>
<evidence type="ECO:0000256" key="5">
    <source>
        <dbReference type="SAM" id="Coils"/>
    </source>
</evidence>
<reference evidence="10 11" key="1">
    <citation type="submission" date="2016-10" db="EMBL/GenBank/DDBJ databases">
        <title>Updated version of Genome Assembly of Janthinobacterium lividum ERGS5:01.</title>
        <authorList>
            <person name="Kumar R."/>
            <person name="Acharya V."/>
            <person name="Singh D."/>
        </authorList>
    </citation>
    <scope>NUCLEOTIDE SEQUENCE [LARGE SCALE GENOMIC DNA]</scope>
    <source>
        <strain evidence="10 11">ERGS5:01</strain>
    </source>
</reference>
<evidence type="ECO:0000259" key="9">
    <source>
        <dbReference type="PROSITE" id="PS50885"/>
    </source>
</evidence>
<feature type="domain" description="HAMP" evidence="9">
    <location>
        <begin position="313"/>
        <end position="359"/>
    </location>
</feature>
<dbReference type="PANTHER" id="PTHR43531:SF11">
    <property type="entry name" value="METHYL-ACCEPTING CHEMOTAXIS PROTEIN 3"/>
    <property type="match status" value="1"/>
</dbReference>
<dbReference type="Pfam" id="PF13188">
    <property type="entry name" value="PAS_8"/>
    <property type="match status" value="1"/>
</dbReference>
<feature type="coiled-coil region" evidence="5">
    <location>
        <begin position="550"/>
        <end position="577"/>
    </location>
</feature>
<dbReference type="Gene3D" id="1.10.287.950">
    <property type="entry name" value="Methyl-accepting chemotaxis protein"/>
    <property type="match status" value="1"/>
</dbReference>
<sequence length="637" mass="68258">MMTALGNMQTLVGQQQKQTLRIKMALDCTSTSAMIADADGTIIYMNQSQTALMAEAEGDIRKELPQFRAAEIIGGSFDRFHKNASHQRNLLASLQSVHKVDINVGGRVFNLTATPIVDPQGQRSGTVVEWKDRAGELAAEHDARANARIRQALDKCSTGVMIADIEGAVIYLNDAVAAMMKEAEADLRKDLPQFRADLILGSNLDSFHKNPAHQRALLADLRGTDRSELVLGGRTMQLTASPVLNARSERLGTVVEWRDRTGEVLVEREIAGVVDGAAAGNFSHRIDPNGKEDFFAIMAAGMNRLMDTSETGLNEVLRMLKALSSGDLTQRISADYDGTFGQLKEYANSTSDQLTNIITDVRNAADALTSASEQVSSTAQSLSQAASEQASGVERTSSSVEQLSSSVAQNTENAKVTDSMAQKSSREAVEGGDAVMRTAEAMRQIAAKVGIIDDIADQTNLLALNAAIEAARAGASGKGFAVVAAEVRKLAERSQVASKEIGELAGTSVTMSERAGRLLDEMIPSIRKTSDLVQEIAAASEEQTGGLSHISKAMGQLNQVTQQNAAASEQLAATSEEMSGQAGALQQLMSFFTISQQARERPELEPVRKVGNVRQVVGSGRKITAGQLIDESQFKRF</sequence>
<dbReference type="PANTHER" id="PTHR43531">
    <property type="entry name" value="PROTEIN ICFG"/>
    <property type="match status" value="1"/>
</dbReference>
<evidence type="ECO:0000313" key="11">
    <source>
        <dbReference type="Proteomes" id="UP000092634"/>
    </source>
</evidence>
<dbReference type="GO" id="GO:0006935">
    <property type="term" value="P:chemotaxis"/>
    <property type="evidence" value="ECO:0007669"/>
    <property type="project" value="UniProtKB-KW"/>
</dbReference>
<gene>
    <name evidence="10" type="ORF">BA896_018475</name>
</gene>
<dbReference type="SUPFAM" id="SSF58104">
    <property type="entry name" value="Methyl-accepting chemotaxis protein (MCP) signaling domain"/>
    <property type="match status" value="1"/>
</dbReference>